<keyword evidence="1" id="KW-0472">Membrane</keyword>
<evidence type="ECO:0000256" key="1">
    <source>
        <dbReference type="SAM" id="Phobius"/>
    </source>
</evidence>
<keyword evidence="3" id="KW-1185">Reference proteome</keyword>
<dbReference type="Proteomes" id="UP000294644">
    <property type="component" value="Unassembled WGS sequence"/>
</dbReference>
<keyword evidence="1" id="KW-0812">Transmembrane</keyword>
<dbReference type="AlphaFoldDB" id="A0A4V6PFG3"/>
<dbReference type="RefSeq" id="WP_132066587.1">
    <property type="nucleotide sequence ID" value="NZ_SMFN01000012.1"/>
</dbReference>
<dbReference type="EMBL" id="SMFN01000012">
    <property type="protein sequence ID" value="TDE03308.1"/>
    <property type="molecule type" value="Genomic_DNA"/>
</dbReference>
<name>A0A4V6PFG3_9FLAO</name>
<evidence type="ECO:0000313" key="3">
    <source>
        <dbReference type="Proteomes" id="UP000294644"/>
    </source>
</evidence>
<protein>
    <recommendedName>
        <fullName evidence="4">G domain-containing protein</fullName>
    </recommendedName>
</protein>
<dbReference type="SUPFAM" id="SSF52540">
    <property type="entry name" value="P-loop containing nucleoside triphosphate hydrolases"/>
    <property type="match status" value="1"/>
</dbReference>
<accession>A0A4V6PFG3</accession>
<comment type="caution">
    <text evidence="2">The sequence shown here is derived from an EMBL/GenBank/DDBJ whole genome shotgun (WGS) entry which is preliminary data.</text>
</comment>
<dbReference type="OrthoDB" id="1448889at2"/>
<gene>
    <name evidence="2" type="ORF">E0F91_10995</name>
</gene>
<organism evidence="2 3">
    <name type="scientific">Flavobacterium sandaracinum</name>
    <dbReference type="NCBI Taxonomy" id="2541733"/>
    <lineage>
        <taxon>Bacteria</taxon>
        <taxon>Pseudomonadati</taxon>
        <taxon>Bacteroidota</taxon>
        <taxon>Flavobacteriia</taxon>
        <taxon>Flavobacteriales</taxon>
        <taxon>Flavobacteriaceae</taxon>
        <taxon>Flavobacterium</taxon>
    </lineage>
</organism>
<reference evidence="2 3" key="1">
    <citation type="submission" date="2019-03" db="EMBL/GenBank/DDBJ databases">
        <title>Flavobacterium LB-D12 sp. nov., isolated from arctic soil.</title>
        <authorList>
            <person name="Chaudhary D.K."/>
        </authorList>
    </citation>
    <scope>NUCLEOTIDE SEQUENCE [LARGE SCALE GENOMIC DNA]</scope>
    <source>
        <strain evidence="2 3">LB-D12</strain>
    </source>
</reference>
<evidence type="ECO:0000313" key="2">
    <source>
        <dbReference type="EMBL" id="TDE03308.1"/>
    </source>
</evidence>
<feature type="transmembrane region" description="Helical" evidence="1">
    <location>
        <begin position="32"/>
        <end position="63"/>
    </location>
</feature>
<dbReference type="Gene3D" id="3.40.50.300">
    <property type="entry name" value="P-loop containing nucleotide triphosphate hydrolases"/>
    <property type="match status" value="1"/>
</dbReference>
<sequence>MNIKKVGKILGGVAIGVGAVAAAPFTGGGSLLAGAAALGLGTTAAVVGAVVAGAAGGGIVSYFSGEKIDCKLGMIGMKSSGKTTLLKNLGGVKEVKVNTYKDDYESFVYTISTDKKIFIDKGKDIGGNKPLMANYKEIIENNNVIFYFFNIHLYLTEDDYRRECNSRLHSIHSYIKDKKVALIASHPDQSNLLKSKLEEEILNQVSNKDYSKLFNDNLYVVNLTDKNEFKILIEKIFS</sequence>
<proteinExistence type="predicted"/>
<evidence type="ECO:0008006" key="4">
    <source>
        <dbReference type="Google" id="ProtNLM"/>
    </source>
</evidence>
<keyword evidence="1" id="KW-1133">Transmembrane helix</keyword>
<dbReference type="InterPro" id="IPR027417">
    <property type="entry name" value="P-loop_NTPase"/>
</dbReference>